<keyword evidence="3" id="KW-1185">Reference proteome</keyword>
<reference evidence="2" key="1">
    <citation type="submission" date="2012-02" db="EMBL/GenBank/DDBJ databases">
        <title>Whole genome shotgun sequence of Gordonia otitidis NBRC 100426.</title>
        <authorList>
            <person name="Yoshida I."/>
            <person name="Hosoyama A."/>
            <person name="Tsuchikane K."/>
            <person name="Katsumata H."/>
            <person name="Yamazaki S."/>
            <person name="Fujita N."/>
        </authorList>
    </citation>
    <scope>NUCLEOTIDE SEQUENCE [LARGE SCALE GENOMIC DNA]</scope>
    <source>
        <strain evidence="2">NBRC 100426</strain>
    </source>
</reference>
<feature type="region of interest" description="Disordered" evidence="1">
    <location>
        <begin position="1"/>
        <end position="68"/>
    </location>
</feature>
<evidence type="ECO:0000313" key="3">
    <source>
        <dbReference type="Proteomes" id="UP000005038"/>
    </source>
</evidence>
<dbReference type="Proteomes" id="UP000005038">
    <property type="component" value="Unassembled WGS sequence"/>
</dbReference>
<gene>
    <name evidence="2" type="ORF">GOOTI_207_00180</name>
</gene>
<proteinExistence type="predicted"/>
<dbReference type="RefSeq" id="WP_007240515.1">
    <property type="nucleotide sequence ID" value="NZ_BAFB01000207.1"/>
</dbReference>
<dbReference type="AlphaFoldDB" id="H5TS75"/>
<organism evidence="2 3">
    <name type="scientific">Gordonia otitidis (strain DSM 44809 / CCUG 52243 / JCM 12355 / NBRC 100426 / IFM 10032)</name>
    <dbReference type="NCBI Taxonomy" id="1108044"/>
    <lineage>
        <taxon>Bacteria</taxon>
        <taxon>Bacillati</taxon>
        <taxon>Actinomycetota</taxon>
        <taxon>Actinomycetes</taxon>
        <taxon>Mycobacteriales</taxon>
        <taxon>Gordoniaceae</taxon>
        <taxon>Gordonia</taxon>
    </lineage>
</organism>
<evidence type="ECO:0000313" key="2">
    <source>
        <dbReference type="EMBL" id="GAB36333.1"/>
    </source>
</evidence>
<evidence type="ECO:0000256" key="1">
    <source>
        <dbReference type="SAM" id="MobiDB-lite"/>
    </source>
</evidence>
<feature type="compositionally biased region" description="Low complexity" evidence="1">
    <location>
        <begin position="24"/>
        <end position="53"/>
    </location>
</feature>
<dbReference type="EMBL" id="BAFB01000207">
    <property type="protein sequence ID" value="GAB36333.1"/>
    <property type="molecule type" value="Genomic_DNA"/>
</dbReference>
<accession>H5TS75</accession>
<dbReference type="STRING" id="1108044.GOOTI_207_00180"/>
<sequence>MASERTPVAGLTKTLPGPPPRRTAPPAQTSAAAAQPERTAPSTPAPTSASRPSTGRRGRRVDNRTTDVIADEAQVPVNLSLPTKLCTLTRERSKADDHTIATTLMDAIVATHDRLPELVQRLKRKESKDILFVRIEPATKEERSQLPFRMLGVNLKTIDRLVAKFDADDRSQLCCAALSDYLAYEADEDTD</sequence>
<protein>
    <submittedName>
        <fullName evidence="2">Uncharacterized protein</fullName>
    </submittedName>
</protein>
<name>H5TS75_GORO1</name>
<dbReference type="OrthoDB" id="4378534at2"/>
<comment type="caution">
    <text evidence="2">The sequence shown here is derived from an EMBL/GenBank/DDBJ whole genome shotgun (WGS) entry which is preliminary data.</text>
</comment>